<evidence type="ECO:0000259" key="3">
    <source>
        <dbReference type="Pfam" id="PF00483"/>
    </source>
</evidence>
<name>A0A2I1IMB5_9ACTO</name>
<evidence type="ECO:0000256" key="1">
    <source>
        <dbReference type="ARBA" id="ARBA00022679"/>
    </source>
</evidence>
<gene>
    <name evidence="4" type="ORF">CYJ19_05230</name>
</gene>
<dbReference type="GeneID" id="35866831"/>
<dbReference type="Proteomes" id="UP000235122">
    <property type="component" value="Unassembled WGS sequence"/>
</dbReference>
<dbReference type="InterPro" id="IPR050065">
    <property type="entry name" value="GlmU-like"/>
</dbReference>
<dbReference type="AlphaFoldDB" id="A0A2I1IMB5"/>
<comment type="caution">
    <text evidence="4">The sequence shown here is derived from an EMBL/GenBank/DDBJ whole genome shotgun (WGS) entry which is preliminary data.</text>
</comment>
<evidence type="ECO:0000313" key="4">
    <source>
        <dbReference type="EMBL" id="PKY72253.1"/>
    </source>
</evidence>
<dbReference type="PANTHER" id="PTHR43584">
    <property type="entry name" value="NUCLEOTIDYL TRANSFERASE"/>
    <property type="match status" value="1"/>
</dbReference>
<evidence type="ECO:0000313" key="5">
    <source>
        <dbReference type="Proteomes" id="UP000235122"/>
    </source>
</evidence>
<dbReference type="GO" id="GO:0016779">
    <property type="term" value="F:nucleotidyltransferase activity"/>
    <property type="evidence" value="ECO:0007669"/>
    <property type="project" value="UniProtKB-KW"/>
</dbReference>
<dbReference type="STRING" id="33007.HMPREF3198_00175"/>
<dbReference type="InterPro" id="IPR029044">
    <property type="entry name" value="Nucleotide-diphossugar_trans"/>
</dbReference>
<dbReference type="InterPro" id="IPR005835">
    <property type="entry name" value="NTP_transferase_dom"/>
</dbReference>
<dbReference type="CDD" id="cd04181">
    <property type="entry name" value="NTP_transferase"/>
    <property type="match status" value="1"/>
</dbReference>
<accession>A0A2I1IMB5</accession>
<feature type="domain" description="Nucleotidyl transferase" evidence="3">
    <location>
        <begin position="40"/>
        <end position="235"/>
    </location>
</feature>
<protein>
    <submittedName>
        <fullName evidence="4">Glucose-1-phosphate thymidylyltransferase</fullName>
    </submittedName>
</protein>
<keyword evidence="1 4" id="KW-0808">Transferase</keyword>
<organism evidence="4 5">
    <name type="scientific">Winkia neuii</name>
    <dbReference type="NCBI Taxonomy" id="33007"/>
    <lineage>
        <taxon>Bacteria</taxon>
        <taxon>Bacillati</taxon>
        <taxon>Actinomycetota</taxon>
        <taxon>Actinomycetes</taxon>
        <taxon>Actinomycetales</taxon>
        <taxon>Actinomycetaceae</taxon>
        <taxon>Winkia</taxon>
    </lineage>
</organism>
<sequence>MSTRKAVIMARGLGTRMRADDGTKLEQSQQGAADAGTKGLINVGRPFLDYVISALADAGIDQVCLVVGPEQKAFANYYDSVEKTRVTLTYAIQKEPLGTADAVAAAKDFLTEGALVLNSDNYYPVSALQALAQQEGCATVGFDRDGLVANSNIPASRIAAFAVMDTAAGQLKNIVEKPSQAQLKQMPQAPVSMNCWRFTPQIIDACAHISPSGRGEYEIVDAVRYLLEAGTSVAVVPSKEGVLDMSSRRDIAAVGKALEHVAVRL</sequence>
<dbReference type="PANTHER" id="PTHR43584:SF8">
    <property type="entry name" value="N-ACETYLMURAMATE ALPHA-1-PHOSPHATE URIDYLYLTRANSFERASE"/>
    <property type="match status" value="1"/>
</dbReference>
<dbReference type="SUPFAM" id="SSF53448">
    <property type="entry name" value="Nucleotide-diphospho-sugar transferases"/>
    <property type="match status" value="1"/>
</dbReference>
<proteinExistence type="predicted"/>
<evidence type="ECO:0000256" key="2">
    <source>
        <dbReference type="ARBA" id="ARBA00022695"/>
    </source>
</evidence>
<reference evidence="4 5" key="1">
    <citation type="submission" date="2017-12" db="EMBL/GenBank/DDBJ databases">
        <title>Phylogenetic diversity of female urinary microbiome.</title>
        <authorList>
            <person name="Thomas-White K."/>
            <person name="Wolfe A.J."/>
        </authorList>
    </citation>
    <scope>NUCLEOTIDE SEQUENCE [LARGE SCALE GENOMIC DNA]</scope>
    <source>
        <strain evidence="4 5">UMB0402</strain>
    </source>
</reference>
<keyword evidence="2" id="KW-0548">Nucleotidyltransferase</keyword>
<keyword evidence="5" id="KW-1185">Reference proteome</keyword>
<dbReference type="Pfam" id="PF00483">
    <property type="entry name" value="NTP_transferase"/>
    <property type="match status" value="1"/>
</dbReference>
<dbReference type="EMBL" id="PKKO01000003">
    <property type="protein sequence ID" value="PKY72253.1"/>
    <property type="molecule type" value="Genomic_DNA"/>
</dbReference>
<dbReference type="RefSeq" id="WP_024331867.1">
    <property type="nucleotide sequence ID" value="NZ_JASOXK010000005.1"/>
</dbReference>
<dbReference type="Gene3D" id="3.90.550.10">
    <property type="entry name" value="Spore Coat Polysaccharide Biosynthesis Protein SpsA, Chain A"/>
    <property type="match status" value="1"/>
</dbReference>